<dbReference type="Proteomes" id="UP000320913">
    <property type="component" value="Unassembled WGS sequence"/>
</dbReference>
<organism evidence="1 2">
    <name type="scientific">Eiseniibacteriota bacterium</name>
    <dbReference type="NCBI Taxonomy" id="2212470"/>
    <lineage>
        <taxon>Bacteria</taxon>
        <taxon>Candidatus Eiseniibacteriota</taxon>
    </lineage>
</organism>
<sequence>MLFVRWTTEYQIALKTLKAIYALRESITEARGRFEAAPLPGEGHNGNSAESEVHRAARSYRLRLTRVGECRADLLLAEQEALAAWGEQARDALANIVLAVDELFTTYDQYFEAELARARKKDRDGKELGPAANDVAMYRVLYSGQDHDKDPFAKRIARSARQAEEFYRDRLK</sequence>
<gene>
    <name evidence="1" type="ORF">E6K75_03755</name>
</gene>
<evidence type="ECO:0000313" key="2">
    <source>
        <dbReference type="Proteomes" id="UP000320913"/>
    </source>
</evidence>
<dbReference type="AlphaFoldDB" id="A0A538T7X9"/>
<reference evidence="1 2" key="1">
    <citation type="journal article" date="2019" name="Nat. Microbiol.">
        <title>Mediterranean grassland soil C-N compound turnover is dependent on rainfall and depth, and is mediated by genomically divergent microorganisms.</title>
        <authorList>
            <person name="Diamond S."/>
            <person name="Andeer P.F."/>
            <person name="Li Z."/>
            <person name="Crits-Christoph A."/>
            <person name="Burstein D."/>
            <person name="Anantharaman K."/>
            <person name="Lane K.R."/>
            <person name="Thomas B.C."/>
            <person name="Pan C."/>
            <person name="Northen T.R."/>
            <person name="Banfield J.F."/>
        </authorList>
    </citation>
    <scope>NUCLEOTIDE SEQUENCE [LARGE SCALE GENOMIC DNA]</scope>
    <source>
        <strain evidence="1">WS_5</strain>
    </source>
</reference>
<name>A0A538T7X9_UNCEI</name>
<accession>A0A538T7X9</accession>
<proteinExistence type="predicted"/>
<comment type="caution">
    <text evidence="1">The sequence shown here is derived from an EMBL/GenBank/DDBJ whole genome shotgun (WGS) entry which is preliminary data.</text>
</comment>
<dbReference type="EMBL" id="VBOV01000094">
    <property type="protein sequence ID" value="TMQ59750.1"/>
    <property type="molecule type" value="Genomic_DNA"/>
</dbReference>
<protein>
    <submittedName>
        <fullName evidence="1">Uncharacterized protein</fullName>
    </submittedName>
</protein>
<evidence type="ECO:0000313" key="1">
    <source>
        <dbReference type="EMBL" id="TMQ59750.1"/>
    </source>
</evidence>